<evidence type="ECO:0000256" key="4">
    <source>
        <dbReference type="RuleBase" id="RU003830"/>
    </source>
</evidence>
<dbReference type="AlphaFoldDB" id="A0A6H0XPW0"/>
<accession>A0A6H0XPW0</accession>
<evidence type="ECO:0000313" key="6">
    <source>
        <dbReference type="Proteomes" id="UP000503462"/>
    </source>
</evidence>
<dbReference type="PROSITE" id="PS00646">
    <property type="entry name" value="RIBOSOMAL_S13_1"/>
    <property type="match status" value="1"/>
</dbReference>
<dbReference type="InterPro" id="IPR001892">
    <property type="entry name" value="Ribosomal_uS13"/>
</dbReference>
<sequence>MVLIFGRNFDATRLVARSLQTIYGVGPDVCQRVMSRLYIHKAAKVGALGDKQIKAIEAELGSMVLENALRREVRSNIARLRDIGSYRGRRHAMGLPVRGQNTRSQIKTATKLNKVERLG</sequence>
<dbReference type="PIRSF" id="PIRSF002134">
    <property type="entry name" value="Ribosomal_S13"/>
    <property type="match status" value="1"/>
</dbReference>
<organism evidence="5 6">
    <name type="scientific">Peltaster fructicola</name>
    <dbReference type="NCBI Taxonomy" id="286661"/>
    <lineage>
        <taxon>Eukaryota</taxon>
        <taxon>Fungi</taxon>
        <taxon>Dikarya</taxon>
        <taxon>Ascomycota</taxon>
        <taxon>Pezizomycotina</taxon>
        <taxon>Dothideomycetes</taxon>
        <taxon>Dothideomycetes incertae sedis</taxon>
        <taxon>Peltaster</taxon>
    </lineage>
</organism>
<dbReference type="Proteomes" id="UP000503462">
    <property type="component" value="Chromosome 2"/>
</dbReference>
<gene>
    <name evidence="5" type="ORF">AMS68_002176</name>
</gene>
<dbReference type="GO" id="GO:0015935">
    <property type="term" value="C:small ribosomal subunit"/>
    <property type="evidence" value="ECO:0007669"/>
    <property type="project" value="TreeGrafter"/>
</dbReference>
<keyword evidence="6" id="KW-1185">Reference proteome</keyword>
<dbReference type="GO" id="GO:0005739">
    <property type="term" value="C:mitochondrion"/>
    <property type="evidence" value="ECO:0007669"/>
    <property type="project" value="TreeGrafter"/>
</dbReference>
<dbReference type="Gene3D" id="4.10.910.10">
    <property type="entry name" value="30s ribosomal protein s13, domain 2"/>
    <property type="match status" value="1"/>
</dbReference>
<protein>
    <recommendedName>
        <fullName evidence="7">Ribosomal protein S13</fullName>
    </recommendedName>
</protein>
<keyword evidence="2 4" id="KW-0689">Ribosomal protein</keyword>
<dbReference type="GO" id="GO:0003723">
    <property type="term" value="F:RNA binding"/>
    <property type="evidence" value="ECO:0007669"/>
    <property type="project" value="InterPro"/>
</dbReference>
<evidence type="ECO:0008006" key="7">
    <source>
        <dbReference type="Google" id="ProtNLM"/>
    </source>
</evidence>
<dbReference type="InterPro" id="IPR018269">
    <property type="entry name" value="Ribosomal_uS13_CS"/>
</dbReference>
<comment type="similarity">
    <text evidence="1 4">Belongs to the universal ribosomal protein uS13 family.</text>
</comment>
<dbReference type="PROSITE" id="PS50159">
    <property type="entry name" value="RIBOSOMAL_S13_2"/>
    <property type="match status" value="1"/>
</dbReference>
<dbReference type="OrthoDB" id="525520at2759"/>
<proteinExistence type="inferred from homology"/>
<dbReference type="Pfam" id="PF00416">
    <property type="entry name" value="Ribosomal_S13"/>
    <property type="match status" value="1"/>
</dbReference>
<dbReference type="EMBL" id="CP051140">
    <property type="protein sequence ID" value="QIW96658.1"/>
    <property type="molecule type" value="Genomic_DNA"/>
</dbReference>
<evidence type="ECO:0000256" key="3">
    <source>
        <dbReference type="ARBA" id="ARBA00023274"/>
    </source>
</evidence>
<dbReference type="GO" id="GO:0003735">
    <property type="term" value="F:structural constituent of ribosome"/>
    <property type="evidence" value="ECO:0007669"/>
    <property type="project" value="InterPro"/>
</dbReference>
<dbReference type="SUPFAM" id="SSF46946">
    <property type="entry name" value="S13-like H2TH domain"/>
    <property type="match status" value="1"/>
</dbReference>
<dbReference type="PANTHER" id="PTHR10871">
    <property type="entry name" value="30S RIBOSOMAL PROTEIN S13/40S RIBOSOMAL PROTEIN S18"/>
    <property type="match status" value="1"/>
</dbReference>
<dbReference type="PANTHER" id="PTHR10871:SF1">
    <property type="entry name" value="SMALL RIBOSOMAL SUBUNIT PROTEIN US13M"/>
    <property type="match status" value="1"/>
</dbReference>
<evidence type="ECO:0000313" key="5">
    <source>
        <dbReference type="EMBL" id="QIW96658.1"/>
    </source>
</evidence>
<dbReference type="InterPro" id="IPR027437">
    <property type="entry name" value="Rbsml_uS13_C"/>
</dbReference>
<reference evidence="5 6" key="1">
    <citation type="journal article" date="2016" name="Sci. Rep.">
        <title>Peltaster fructicola genome reveals evolution from an invasive phytopathogen to an ectophytic parasite.</title>
        <authorList>
            <person name="Xu C."/>
            <person name="Chen H."/>
            <person name="Gleason M.L."/>
            <person name="Xu J.R."/>
            <person name="Liu H."/>
            <person name="Zhang R."/>
            <person name="Sun G."/>
        </authorList>
    </citation>
    <scope>NUCLEOTIDE SEQUENCE [LARGE SCALE GENOMIC DNA]</scope>
    <source>
        <strain evidence="5 6">LNHT1506</strain>
    </source>
</reference>
<keyword evidence="3 4" id="KW-0687">Ribonucleoprotein</keyword>
<evidence type="ECO:0000256" key="2">
    <source>
        <dbReference type="ARBA" id="ARBA00022980"/>
    </source>
</evidence>
<dbReference type="GO" id="GO:0006412">
    <property type="term" value="P:translation"/>
    <property type="evidence" value="ECO:0007669"/>
    <property type="project" value="InterPro"/>
</dbReference>
<dbReference type="InterPro" id="IPR010979">
    <property type="entry name" value="Ribosomal_uS13-like_H2TH"/>
</dbReference>
<name>A0A6H0XPW0_9PEZI</name>
<dbReference type="Gene3D" id="1.10.8.50">
    <property type="match status" value="1"/>
</dbReference>
<evidence type="ECO:0000256" key="1">
    <source>
        <dbReference type="ARBA" id="ARBA00008080"/>
    </source>
</evidence>